<dbReference type="AlphaFoldDB" id="A0A226BYL7"/>
<comment type="catalytic activity">
    <reaction evidence="1 11">
        <text>Endonucleolytic cleavage of DNA to give random double-stranded fragments with terminal 5'-phosphates, ATP is simultaneously hydrolyzed.</text>
        <dbReference type="EC" id="3.1.21.3"/>
    </reaction>
</comment>
<gene>
    <name evidence="14" type="ORF">CDO51_05115</name>
</gene>
<feature type="coiled-coil region" evidence="12">
    <location>
        <begin position="598"/>
        <end position="626"/>
    </location>
</feature>
<protein>
    <recommendedName>
        <fullName evidence="11">Type I restriction enzyme endonuclease subunit</fullName>
        <shortName evidence="11">R protein</shortName>
        <ecNumber evidence="11">3.1.21.3</ecNumber>
    </recommendedName>
    <alternativeName>
        <fullName evidence="11">Type-1 restriction enzyme R protein</fullName>
    </alternativeName>
</protein>
<feature type="domain" description="Helicase ATP-binding" evidence="13">
    <location>
        <begin position="310"/>
        <end position="496"/>
    </location>
</feature>
<organism evidence="14 15">
    <name type="scientific">Natranaerobius trueperi</name>
    <dbReference type="NCBI Taxonomy" id="759412"/>
    <lineage>
        <taxon>Bacteria</taxon>
        <taxon>Bacillati</taxon>
        <taxon>Bacillota</taxon>
        <taxon>Clostridia</taxon>
        <taxon>Natranaerobiales</taxon>
        <taxon>Natranaerobiaceae</taxon>
        <taxon>Natranaerobius</taxon>
    </lineage>
</organism>
<dbReference type="EMBL" id="NIQC01000008">
    <property type="protein sequence ID" value="OWZ84096.1"/>
    <property type="molecule type" value="Genomic_DNA"/>
</dbReference>
<dbReference type="InterPro" id="IPR007409">
    <property type="entry name" value="Restrct_endonuc_type1_HsdR_N"/>
</dbReference>
<dbReference type="InterPro" id="IPR051268">
    <property type="entry name" value="Type-I_R_enzyme_R_subunit"/>
</dbReference>
<evidence type="ECO:0000256" key="3">
    <source>
        <dbReference type="ARBA" id="ARBA00011296"/>
    </source>
</evidence>
<dbReference type="Proteomes" id="UP000214588">
    <property type="component" value="Unassembled WGS sequence"/>
</dbReference>
<dbReference type="Gene3D" id="3.90.1570.50">
    <property type="match status" value="1"/>
</dbReference>
<dbReference type="PANTHER" id="PTHR30195">
    <property type="entry name" value="TYPE I SITE-SPECIFIC DEOXYRIBONUCLEASE PROTEIN SUBUNIT M AND R"/>
    <property type="match status" value="1"/>
</dbReference>
<dbReference type="PROSITE" id="PS51192">
    <property type="entry name" value="HELICASE_ATP_BIND_1"/>
    <property type="match status" value="1"/>
</dbReference>
<evidence type="ECO:0000256" key="9">
    <source>
        <dbReference type="ARBA" id="ARBA00022840"/>
    </source>
</evidence>
<dbReference type="InterPro" id="IPR040980">
    <property type="entry name" value="SWI2_SNF2"/>
</dbReference>
<evidence type="ECO:0000256" key="1">
    <source>
        <dbReference type="ARBA" id="ARBA00000851"/>
    </source>
</evidence>
<evidence type="ECO:0000256" key="8">
    <source>
        <dbReference type="ARBA" id="ARBA00022801"/>
    </source>
</evidence>
<comment type="similarity">
    <text evidence="2 11">Belongs to the HsdR family.</text>
</comment>
<dbReference type="GO" id="GO:0009035">
    <property type="term" value="F:type I site-specific deoxyribonuclease activity"/>
    <property type="evidence" value="ECO:0007669"/>
    <property type="project" value="UniProtKB-EC"/>
</dbReference>
<reference evidence="14 15" key="1">
    <citation type="submission" date="2017-06" db="EMBL/GenBank/DDBJ databases">
        <title>Draft Genome Sequence of Natranaerobius trueperi halophilic, alkalithermophilic bacteria from soda lakes.</title>
        <authorList>
            <person name="Zhao B."/>
        </authorList>
    </citation>
    <scope>NUCLEOTIDE SEQUENCE [LARGE SCALE GENOMIC DNA]</scope>
    <source>
        <strain evidence="14 15">DSM 18760</strain>
    </source>
</reference>
<dbReference type="CDD" id="cd22332">
    <property type="entry name" value="HsdR_N"/>
    <property type="match status" value="1"/>
</dbReference>
<dbReference type="InterPro" id="IPR027417">
    <property type="entry name" value="P-loop_NTPase"/>
</dbReference>
<dbReference type="Pfam" id="PF22679">
    <property type="entry name" value="T1R_D3-like"/>
    <property type="match status" value="1"/>
</dbReference>
<dbReference type="Gene3D" id="3.40.50.300">
    <property type="entry name" value="P-loop containing nucleotide triphosphate hydrolases"/>
    <property type="match status" value="2"/>
</dbReference>
<sequence>MSEYNYVENPFLAQLEQLGWEVIRQPQTEIPQDPSVSLRSDFKEVILKDVFKKQVKKINTLDDGTEWLTESQLEEIYTELTDHPYKSLVEANRDVFKLLTEKTKTEKNEVTGEVNPTVKLIDFDNVDNNYFLAINQFRIDTPGTQKNYIIPDIVLFVNGIPLVVIECKYTSSYQSNPLEEGIRQLLRYSNQRQNSEGVQEKEGEEKLFHFNQLMIATCGREAYFGTVTSSYEHYLEWKDIYPDKYQDFTPPLGEVRSQEKLIQGMLPPETLLDITRHFTVYKQEAGKTIKIVGRYQQYRAVYKSIQRLQNGKDHKERSGVIWHTQGSGKSLTMVFLVRKMRSMENLKDYKVLVINDRRDLEEQLGETMELTGEKIFNANNTEELKERGSTTTSNILMVMIHKFLERDFDKKPEELEKALHAAEEHKLLPEYNTFGTINKSEKVLILIDEAHRTQSSILSMNMFNAFPNSTKIAFTGTPLITKKHKRRTHETFGSYVDTYKLQDAVEDGATVPILYEGKTADTAVNEKAEFDRKFEDLFKDRSYDEMLKIKKKYGTMGDIFEAEQRIEAIAEDIVDHYIKNILPNGFKAQVVSTSKRAAIRYQEAIEKALKKRIEKEEKRVKDTELIKKLKFLKTAVVISSDGTNEKPEVTRVRKEAQRMNAVENFKKKFDYDKEYSGIAFLIVCDMLLTGFDAPIEQVMYIDKKMVEHTLLQAIARVNRQAKGKSRGYIVDYIGIGNHLHEAHQIYGDEEKEDIYGAMKDINSELPILRDRYYRLLDLFKSKGIDKIQQYVEYMIQDPSEQLEVLESCVELLEDVHLRASFDVYYKKFLQSMDIILPNPAANDYIAPMKAFGHIQNRVRHRYKDNTTNLMGAGNKVKKLINEHLVSLGIDPKVPPVELMSADFKESLEENKTKSAKASEMEHAIRKHCKVNFEDDPALYERFSEKLEKIIESYENDVEEKFEQLSMLFEEMSQGRKEDEETQGLDPKTEAPFYDLLLSKTFDNKDEVSDTTKENLKQVTREIVRTISENIKIVDFWQKGVEQDRLAAEIDDLLLFTNIDEVIETKEQLTVDFLELAKRKHNELVK</sequence>
<dbReference type="PANTHER" id="PTHR30195:SF15">
    <property type="entry name" value="TYPE I RESTRICTION ENZYME HINDI ENDONUCLEASE SUBUNIT"/>
    <property type="match status" value="1"/>
</dbReference>
<dbReference type="InterPro" id="IPR021810">
    <property type="entry name" value="T1RH-like_C"/>
</dbReference>
<evidence type="ECO:0000256" key="2">
    <source>
        <dbReference type="ARBA" id="ARBA00008598"/>
    </source>
</evidence>
<comment type="subunit">
    <text evidence="3 11">The type I restriction/modification system is composed of three polypeptides R, M and S.</text>
</comment>
<keyword evidence="15" id="KW-1185">Reference proteome</keyword>
<keyword evidence="10 11" id="KW-0238">DNA-binding</keyword>
<keyword evidence="8 11" id="KW-0378">Hydrolase</keyword>
<evidence type="ECO:0000256" key="12">
    <source>
        <dbReference type="SAM" id="Coils"/>
    </source>
</evidence>
<dbReference type="GO" id="GO:0005524">
    <property type="term" value="F:ATP binding"/>
    <property type="evidence" value="ECO:0007669"/>
    <property type="project" value="UniProtKB-KW"/>
</dbReference>
<dbReference type="SUPFAM" id="SSF52540">
    <property type="entry name" value="P-loop containing nucleoside triphosphate hydrolases"/>
    <property type="match status" value="2"/>
</dbReference>
<evidence type="ECO:0000256" key="10">
    <source>
        <dbReference type="ARBA" id="ARBA00023125"/>
    </source>
</evidence>
<evidence type="ECO:0000313" key="14">
    <source>
        <dbReference type="EMBL" id="OWZ84096.1"/>
    </source>
</evidence>
<keyword evidence="12" id="KW-0175">Coiled coil</keyword>
<dbReference type="InterPro" id="IPR014001">
    <property type="entry name" value="Helicase_ATP-bd"/>
</dbReference>
<keyword evidence="9 11" id="KW-0067">ATP-binding</keyword>
<comment type="caution">
    <text evidence="14">The sequence shown here is derived from an EMBL/GenBank/DDBJ whole genome shotgun (WGS) entry which is preliminary data.</text>
</comment>
<keyword evidence="6 11" id="KW-0680">Restriction system</keyword>
<feature type="coiled-coil region" evidence="12">
    <location>
        <begin position="943"/>
        <end position="970"/>
    </location>
</feature>
<dbReference type="InterPro" id="IPR055180">
    <property type="entry name" value="HsdR_RecA-like_helicase_dom_2"/>
</dbReference>
<dbReference type="SMART" id="SM00487">
    <property type="entry name" value="DEXDc"/>
    <property type="match status" value="1"/>
</dbReference>
<evidence type="ECO:0000256" key="6">
    <source>
        <dbReference type="ARBA" id="ARBA00022747"/>
    </source>
</evidence>
<dbReference type="GO" id="GO:0009307">
    <property type="term" value="P:DNA restriction-modification system"/>
    <property type="evidence" value="ECO:0007669"/>
    <property type="project" value="UniProtKB-KW"/>
</dbReference>
<accession>A0A226BYL7</accession>
<dbReference type="OrthoDB" id="9758243at2"/>
<dbReference type="CDD" id="cd18800">
    <property type="entry name" value="SF2_C_EcoR124I-like"/>
    <property type="match status" value="1"/>
</dbReference>
<dbReference type="EC" id="3.1.21.3" evidence="11"/>
<keyword evidence="4" id="KW-0540">Nuclease</keyword>
<dbReference type="REBASE" id="230883">
    <property type="entry name" value="Ntr18760ORF5125P"/>
</dbReference>
<name>A0A226BYL7_9FIRM</name>
<evidence type="ECO:0000256" key="5">
    <source>
        <dbReference type="ARBA" id="ARBA00022741"/>
    </source>
</evidence>
<dbReference type="Pfam" id="PF04313">
    <property type="entry name" value="HSDR_N"/>
    <property type="match status" value="1"/>
</dbReference>
<evidence type="ECO:0000256" key="11">
    <source>
        <dbReference type="RuleBase" id="RU364115"/>
    </source>
</evidence>
<dbReference type="GO" id="GO:0003677">
    <property type="term" value="F:DNA binding"/>
    <property type="evidence" value="ECO:0007669"/>
    <property type="project" value="UniProtKB-KW"/>
</dbReference>
<dbReference type="RefSeq" id="WP_089023229.1">
    <property type="nucleotide sequence ID" value="NZ_NIQC01000008.1"/>
</dbReference>
<keyword evidence="7" id="KW-0255">Endonuclease</keyword>
<evidence type="ECO:0000259" key="13">
    <source>
        <dbReference type="PROSITE" id="PS51192"/>
    </source>
</evidence>
<evidence type="ECO:0000313" key="15">
    <source>
        <dbReference type="Proteomes" id="UP000214588"/>
    </source>
</evidence>
<keyword evidence="5 11" id="KW-0547">Nucleotide-binding</keyword>
<dbReference type="Pfam" id="PF18766">
    <property type="entry name" value="SWI2_SNF2"/>
    <property type="match status" value="1"/>
</dbReference>
<evidence type="ECO:0000256" key="4">
    <source>
        <dbReference type="ARBA" id="ARBA00022722"/>
    </source>
</evidence>
<dbReference type="Pfam" id="PF11867">
    <property type="entry name" value="T1RH-like_C"/>
    <property type="match status" value="1"/>
</dbReference>
<proteinExistence type="inferred from homology"/>
<evidence type="ECO:0000256" key="7">
    <source>
        <dbReference type="ARBA" id="ARBA00022759"/>
    </source>
</evidence>
<dbReference type="InterPro" id="IPR004473">
    <property type="entry name" value="Restrct_endonuc_typeI_HsdR"/>
</dbReference>
<dbReference type="NCBIfam" id="TIGR00348">
    <property type="entry name" value="hsdR"/>
    <property type="match status" value="1"/>
</dbReference>
<comment type="function">
    <text evidence="11">Subunit R is required for both nuclease and ATPase activities, but not for modification.</text>
</comment>